<keyword evidence="6 17" id="KW-0547">Nucleotide-binding</keyword>
<dbReference type="InterPro" id="IPR017953">
    <property type="entry name" value="Carbohydrate_kinase_pred_CS"/>
</dbReference>
<dbReference type="PROSITE" id="PS51383">
    <property type="entry name" value="YJEF_C_3"/>
    <property type="match status" value="1"/>
</dbReference>
<feature type="binding site" evidence="17">
    <location>
        <position position="325"/>
    </location>
    <ligand>
        <name>(6S)-NADPHX</name>
        <dbReference type="ChEBI" id="CHEBI:64076"/>
    </ligand>
</feature>
<comment type="function">
    <text evidence="18">Catalyzes the epimerization of the S- and R-forms of NAD(P)HX, a damaged form of NAD(P)H that is a result of enzymatic or heat-dependent hydration. This is a prerequisite for the S-specific NAD(P)H-hydrate dehydratase to allow the repair of both epimers of NAD(P)HX.</text>
</comment>
<reference evidence="22" key="2">
    <citation type="submission" date="2021-04" db="EMBL/GenBank/DDBJ databases">
        <authorList>
            <person name="Gilroy R."/>
        </authorList>
    </citation>
    <scope>NUCLEOTIDE SEQUENCE</scope>
    <source>
        <strain evidence="22">1345</strain>
    </source>
</reference>
<dbReference type="PROSITE" id="PS01050">
    <property type="entry name" value="YJEF_C_2"/>
    <property type="match status" value="1"/>
</dbReference>
<dbReference type="EC" id="4.2.1.136" evidence="19"/>
<dbReference type="SUPFAM" id="SSF53613">
    <property type="entry name" value="Ribokinase-like"/>
    <property type="match status" value="1"/>
</dbReference>
<evidence type="ECO:0000256" key="11">
    <source>
        <dbReference type="ARBA" id="ARBA00023235"/>
    </source>
</evidence>
<evidence type="ECO:0000256" key="10">
    <source>
        <dbReference type="ARBA" id="ARBA00023027"/>
    </source>
</evidence>
<dbReference type="GO" id="GO:0046872">
    <property type="term" value="F:metal ion binding"/>
    <property type="evidence" value="ECO:0007669"/>
    <property type="project" value="UniProtKB-UniRule"/>
</dbReference>
<gene>
    <name evidence="17" type="primary">nnrD</name>
    <name evidence="18" type="synonym">nnrE</name>
    <name evidence="22" type="ORF">H9729_05235</name>
</gene>
<feature type="binding site" evidence="17">
    <location>
        <begin position="414"/>
        <end position="418"/>
    </location>
    <ligand>
        <name>AMP</name>
        <dbReference type="ChEBI" id="CHEBI:456215"/>
    </ligand>
</feature>
<evidence type="ECO:0000313" key="23">
    <source>
        <dbReference type="Proteomes" id="UP000886750"/>
    </source>
</evidence>
<evidence type="ECO:0000256" key="9">
    <source>
        <dbReference type="ARBA" id="ARBA00022958"/>
    </source>
</evidence>
<evidence type="ECO:0000256" key="8">
    <source>
        <dbReference type="ARBA" id="ARBA00022857"/>
    </source>
</evidence>
<comment type="caution">
    <text evidence="22">The sequence shown here is derived from an EMBL/GenBank/DDBJ whole genome shotgun (WGS) entry which is preliminary data.</text>
</comment>
<comment type="similarity">
    <text evidence="4 19">In the C-terminal section; belongs to the NnrD/CARKD family.</text>
</comment>
<comment type="catalytic activity">
    <reaction evidence="16 17 19">
        <text>(6S)-NADPHX + ADP = AMP + phosphate + NADPH + H(+)</text>
        <dbReference type="Rhea" id="RHEA:32235"/>
        <dbReference type="ChEBI" id="CHEBI:15378"/>
        <dbReference type="ChEBI" id="CHEBI:43474"/>
        <dbReference type="ChEBI" id="CHEBI:57783"/>
        <dbReference type="ChEBI" id="CHEBI:64076"/>
        <dbReference type="ChEBI" id="CHEBI:456215"/>
        <dbReference type="ChEBI" id="CHEBI:456216"/>
        <dbReference type="EC" id="4.2.1.136"/>
    </reaction>
</comment>
<dbReference type="InterPro" id="IPR029056">
    <property type="entry name" value="Ribokinase-like"/>
</dbReference>
<feature type="binding site" evidence="18">
    <location>
        <begin position="60"/>
        <end position="64"/>
    </location>
    <ligand>
        <name>(6S)-NADPHX</name>
        <dbReference type="ChEBI" id="CHEBI:64076"/>
    </ligand>
</feature>
<dbReference type="GO" id="GO:0052855">
    <property type="term" value="F:ADP-dependent NAD(P)H-hydrate dehydratase activity"/>
    <property type="evidence" value="ECO:0007669"/>
    <property type="project" value="UniProtKB-UniRule"/>
</dbReference>
<dbReference type="InterPro" id="IPR036652">
    <property type="entry name" value="YjeF_N_dom_sf"/>
</dbReference>
<feature type="binding site" evidence="17">
    <location>
        <position position="256"/>
    </location>
    <ligand>
        <name>(6S)-NADPHX</name>
        <dbReference type="ChEBI" id="CHEBI:64076"/>
    </ligand>
</feature>
<protein>
    <recommendedName>
        <fullName evidence="19">Bifunctional NAD(P)H-hydrate repair enzyme</fullName>
    </recommendedName>
    <alternativeName>
        <fullName evidence="19">Nicotinamide nucleotide repair protein</fullName>
    </alternativeName>
    <domain>
        <recommendedName>
            <fullName evidence="19">ADP-dependent (S)-NAD(P)H-hydrate dehydratase</fullName>
            <ecNumber evidence="19">4.2.1.136</ecNumber>
        </recommendedName>
        <alternativeName>
            <fullName evidence="19">ADP-dependent NAD(P)HX dehydratase</fullName>
        </alternativeName>
    </domain>
    <domain>
        <recommendedName>
            <fullName evidence="19">NAD(P)H-hydrate epimerase</fullName>
            <ecNumber evidence="19">5.1.99.6</ecNumber>
        </recommendedName>
    </domain>
</protein>
<dbReference type="HAMAP" id="MF_01965">
    <property type="entry name" value="NADHX_dehydratase"/>
    <property type="match status" value="1"/>
</dbReference>
<feature type="binding site" evidence="17">
    <location>
        <position position="443"/>
    </location>
    <ligand>
        <name>(6S)-NADPHX</name>
        <dbReference type="ChEBI" id="CHEBI:64076"/>
    </ligand>
</feature>
<evidence type="ECO:0000256" key="15">
    <source>
        <dbReference type="ARBA" id="ARBA00048238"/>
    </source>
</evidence>
<evidence type="ECO:0000256" key="2">
    <source>
        <dbReference type="ARBA" id="ARBA00000909"/>
    </source>
</evidence>
<dbReference type="PANTHER" id="PTHR12592:SF0">
    <property type="entry name" value="ATP-DEPENDENT (S)-NAD(P)H-HYDRATE DEHYDRATASE"/>
    <property type="match status" value="1"/>
</dbReference>
<dbReference type="InterPro" id="IPR030677">
    <property type="entry name" value="Nnr"/>
</dbReference>
<dbReference type="GO" id="GO:0005524">
    <property type="term" value="F:ATP binding"/>
    <property type="evidence" value="ECO:0007669"/>
    <property type="project" value="UniProtKB-UniRule"/>
</dbReference>
<comment type="catalytic activity">
    <reaction evidence="2 18 19">
        <text>(6R)-NADPHX = (6S)-NADPHX</text>
        <dbReference type="Rhea" id="RHEA:32227"/>
        <dbReference type="ChEBI" id="CHEBI:64076"/>
        <dbReference type="ChEBI" id="CHEBI:64077"/>
        <dbReference type="EC" id="5.1.99.6"/>
    </reaction>
</comment>
<name>A0A9D1ZWR7_9FIRM</name>
<dbReference type="Gene3D" id="3.40.1190.20">
    <property type="match status" value="1"/>
</dbReference>
<feature type="binding site" evidence="18">
    <location>
        <position position="162"/>
    </location>
    <ligand>
        <name>K(+)</name>
        <dbReference type="ChEBI" id="CHEBI:29103"/>
    </ligand>
</feature>
<dbReference type="Proteomes" id="UP000886750">
    <property type="component" value="Unassembled WGS sequence"/>
</dbReference>
<dbReference type="Pfam" id="PF01256">
    <property type="entry name" value="Carb_kinase"/>
    <property type="match status" value="1"/>
</dbReference>
<evidence type="ECO:0000256" key="7">
    <source>
        <dbReference type="ARBA" id="ARBA00022840"/>
    </source>
</evidence>
<feature type="binding site" evidence="17">
    <location>
        <position position="377"/>
    </location>
    <ligand>
        <name>(6S)-NADPHX</name>
        <dbReference type="ChEBI" id="CHEBI:64076"/>
    </ligand>
</feature>
<dbReference type="Pfam" id="PF03853">
    <property type="entry name" value="YjeF_N"/>
    <property type="match status" value="1"/>
</dbReference>
<evidence type="ECO:0000313" key="22">
    <source>
        <dbReference type="EMBL" id="HIY97073.1"/>
    </source>
</evidence>
<evidence type="ECO:0000256" key="3">
    <source>
        <dbReference type="ARBA" id="ARBA00006001"/>
    </source>
</evidence>
<evidence type="ECO:0000259" key="21">
    <source>
        <dbReference type="PROSITE" id="PS51385"/>
    </source>
</evidence>
<dbReference type="AlphaFoldDB" id="A0A9D1ZWR7"/>
<dbReference type="PIRSF" id="PIRSF017184">
    <property type="entry name" value="Nnr"/>
    <property type="match status" value="1"/>
</dbReference>
<keyword evidence="9 18" id="KW-0630">Potassium</keyword>
<comment type="cofactor">
    <cofactor evidence="18 19">
        <name>K(+)</name>
        <dbReference type="ChEBI" id="CHEBI:29103"/>
    </cofactor>
    <text evidence="18 19">Binds 1 potassium ion per subunit.</text>
</comment>
<dbReference type="EMBL" id="DXCQ01000046">
    <property type="protein sequence ID" value="HIY97073.1"/>
    <property type="molecule type" value="Genomic_DNA"/>
</dbReference>
<dbReference type="EC" id="5.1.99.6" evidence="19"/>
<dbReference type="InterPro" id="IPR000631">
    <property type="entry name" value="CARKD"/>
</dbReference>
<feature type="binding site" evidence="18">
    <location>
        <position position="159"/>
    </location>
    <ligand>
        <name>(6S)-NADPHX</name>
        <dbReference type="ChEBI" id="CHEBI:64076"/>
    </ligand>
</feature>
<dbReference type="PROSITE" id="PS51385">
    <property type="entry name" value="YJEF_N"/>
    <property type="match status" value="1"/>
</dbReference>
<comment type="subunit">
    <text evidence="17">Homotetramer.</text>
</comment>
<dbReference type="SUPFAM" id="SSF64153">
    <property type="entry name" value="YjeF N-terminal domain-like"/>
    <property type="match status" value="1"/>
</dbReference>
<keyword evidence="11 18" id="KW-0413">Isomerase</keyword>
<comment type="caution">
    <text evidence="18">Lacks conserved residue(s) required for the propagation of feature annotation.</text>
</comment>
<feature type="binding site" evidence="18">
    <location>
        <position position="61"/>
    </location>
    <ligand>
        <name>K(+)</name>
        <dbReference type="ChEBI" id="CHEBI:29103"/>
    </ligand>
</feature>
<dbReference type="PANTHER" id="PTHR12592">
    <property type="entry name" value="ATP-DEPENDENT (S)-NAD(P)H-HYDRATE DEHYDRATASE FAMILY MEMBER"/>
    <property type="match status" value="1"/>
</dbReference>
<keyword evidence="5 18" id="KW-0479">Metal-binding</keyword>
<comment type="similarity">
    <text evidence="17">Belongs to the NnrD/CARKD family.</text>
</comment>
<accession>A0A9D1ZWR7</accession>
<dbReference type="GO" id="GO:0110051">
    <property type="term" value="P:metabolite repair"/>
    <property type="evidence" value="ECO:0007669"/>
    <property type="project" value="TreeGrafter"/>
</dbReference>
<keyword evidence="7 17" id="KW-0067">ATP-binding</keyword>
<proteinExistence type="inferred from homology"/>
<evidence type="ECO:0000256" key="14">
    <source>
        <dbReference type="ARBA" id="ARBA00025153"/>
    </source>
</evidence>
<dbReference type="NCBIfam" id="TIGR00196">
    <property type="entry name" value="yjeF_cterm"/>
    <property type="match status" value="1"/>
</dbReference>
<organism evidence="22 23">
    <name type="scientific">Candidatus Borkfalkia excrementigallinarum</name>
    <dbReference type="NCBI Taxonomy" id="2838506"/>
    <lineage>
        <taxon>Bacteria</taxon>
        <taxon>Bacillati</taxon>
        <taxon>Bacillota</taxon>
        <taxon>Clostridia</taxon>
        <taxon>Christensenellales</taxon>
        <taxon>Christensenellaceae</taxon>
        <taxon>Candidatus Borkfalkia</taxon>
    </lineage>
</organism>
<comment type="function">
    <text evidence="17">Catalyzes the dehydration of the S-form of NAD(P)HX at the expense of ADP, which is converted to AMP. Together with NAD(P)HX epimerase, which catalyzes the epimerization of the S- and R-forms, the enzyme allows the repair of both epimers of NAD(P)HX, a damaged form of NAD(P)H that is a result of enzymatic or heat-dependent hydration.</text>
</comment>
<dbReference type="NCBIfam" id="TIGR00197">
    <property type="entry name" value="yjeF_nterm"/>
    <property type="match status" value="1"/>
</dbReference>
<dbReference type="InterPro" id="IPR004443">
    <property type="entry name" value="YjeF_N_dom"/>
</dbReference>
<evidence type="ECO:0000256" key="6">
    <source>
        <dbReference type="ARBA" id="ARBA00022741"/>
    </source>
</evidence>
<dbReference type="GO" id="GO:0052856">
    <property type="term" value="F:NAD(P)HX epimerase activity"/>
    <property type="evidence" value="ECO:0007669"/>
    <property type="project" value="UniProtKB-UniRule"/>
</dbReference>
<sequence>MQNVLTCAQMRAADKYTIETLGVPSAQLMERAGAAIAEETETLLREIGGRSVLAVCGGGNNGGDGWCAARLLAERGFETAVYTLTEKLSADCAAQRAAYENSVRLAGKTPAVVASFPDKKCDVIIDAVFGTGFRGVPEGRFAEAIACMNRSGAKIVSADIPSGLNGDSGAFAQCVKADITVTIGEWKGGLLLGDGPDVCGKVIRRDIGIELPAPAQAGLCSAADFAGVFPPRRANTNKGSFGKAVILAGSSAYSGAPLLSAAAALKCGCGYTRLAVPADIFPQYIGRLPDAILTSAPAENGCLRFDAEFMQTLSRGANAFAVGMGCGVSRGVYESLAYLLSEFRGTLVIDADALNSLAEYGADILREKSCRAILTPHPKEFSRLCAKPLEEVLRNGAALAKEFAAEYGVIVLLKGHTSIVTNGKFTVFCTEGTPALAKGGSGDVLSGIIASLAARGVSAMDSAACGSWLLGRAGRLAAEAQGNEYSVCPSDVISCLPAAIARLIEESAAESKKTEY</sequence>
<feature type="binding site" evidence="18">
    <location>
        <position position="126"/>
    </location>
    <ligand>
        <name>K(+)</name>
        <dbReference type="ChEBI" id="CHEBI:29103"/>
    </ligand>
</feature>
<dbReference type="CDD" id="cd01171">
    <property type="entry name" value="YXKO-related"/>
    <property type="match status" value="1"/>
</dbReference>
<evidence type="ECO:0000259" key="20">
    <source>
        <dbReference type="PROSITE" id="PS51383"/>
    </source>
</evidence>
<comment type="cofactor">
    <cofactor evidence="17">
        <name>Mg(2+)</name>
        <dbReference type="ChEBI" id="CHEBI:18420"/>
    </cofactor>
</comment>
<evidence type="ECO:0000256" key="19">
    <source>
        <dbReference type="PIRNR" id="PIRNR017184"/>
    </source>
</evidence>
<comment type="function">
    <text evidence="14 19">Bifunctional enzyme that catalyzes the epimerization of the S- and R-forms of NAD(P)HX and the dehydration of the S-form of NAD(P)HX at the expense of ADP, which is converted to AMP. This allows the repair of both epimers of NAD(P)HX, a damaged form of NAD(P)H that is a result of enzymatic or heat-dependent hydration.</text>
</comment>
<reference evidence="22" key="1">
    <citation type="journal article" date="2021" name="PeerJ">
        <title>Extensive microbial diversity within the chicken gut microbiome revealed by metagenomics and culture.</title>
        <authorList>
            <person name="Gilroy R."/>
            <person name="Ravi A."/>
            <person name="Getino M."/>
            <person name="Pursley I."/>
            <person name="Horton D.L."/>
            <person name="Alikhan N.F."/>
            <person name="Baker D."/>
            <person name="Gharbi K."/>
            <person name="Hall N."/>
            <person name="Watson M."/>
            <person name="Adriaenssens E.M."/>
            <person name="Foster-Nyarko E."/>
            <person name="Jarju S."/>
            <person name="Secka A."/>
            <person name="Antonio M."/>
            <person name="Oren A."/>
            <person name="Chaudhuri R.R."/>
            <person name="La Ragione R."/>
            <person name="Hildebrand F."/>
            <person name="Pallen M.J."/>
        </authorList>
    </citation>
    <scope>NUCLEOTIDE SEQUENCE</scope>
    <source>
        <strain evidence="22">1345</strain>
    </source>
</reference>
<evidence type="ECO:0000256" key="5">
    <source>
        <dbReference type="ARBA" id="ARBA00022723"/>
    </source>
</evidence>
<evidence type="ECO:0000256" key="13">
    <source>
        <dbReference type="ARBA" id="ARBA00023268"/>
    </source>
</evidence>
<evidence type="ECO:0000256" key="17">
    <source>
        <dbReference type="HAMAP-Rule" id="MF_01965"/>
    </source>
</evidence>
<evidence type="ECO:0000256" key="16">
    <source>
        <dbReference type="ARBA" id="ARBA00049209"/>
    </source>
</evidence>
<keyword evidence="8 17" id="KW-0521">NADP</keyword>
<evidence type="ECO:0000256" key="4">
    <source>
        <dbReference type="ARBA" id="ARBA00009524"/>
    </source>
</evidence>
<keyword evidence="12 17" id="KW-0456">Lyase</keyword>
<keyword evidence="10 17" id="KW-0520">NAD</keyword>
<comment type="catalytic activity">
    <reaction evidence="1 18 19">
        <text>(6R)-NADHX = (6S)-NADHX</text>
        <dbReference type="Rhea" id="RHEA:32215"/>
        <dbReference type="ChEBI" id="CHEBI:64074"/>
        <dbReference type="ChEBI" id="CHEBI:64075"/>
        <dbReference type="EC" id="5.1.99.6"/>
    </reaction>
</comment>
<comment type="catalytic activity">
    <reaction evidence="15 17 19">
        <text>(6S)-NADHX + ADP = AMP + phosphate + NADH + H(+)</text>
        <dbReference type="Rhea" id="RHEA:32223"/>
        <dbReference type="ChEBI" id="CHEBI:15378"/>
        <dbReference type="ChEBI" id="CHEBI:43474"/>
        <dbReference type="ChEBI" id="CHEBI:57945"/>
        <dbReference type="ChEBI" id="CHEBI:64074"/>
        <dbReference type="ChEBI" id="CHEBI:456215"/>
        <dbReference type="ChEBI" id="CHEBI:456216"/>
        <dbReference type="EC" id="4.2.1.136"/>
    </reaction>
</comment>
<feature type="domain" description="YjeF N-terminal" evidence="21">
    <location>
        <begin position="10"/>
        <end position="215"/>
    </location>
</feature>
<feature type="binding site" evidence="18">
    <location>
        <begin position="130"/>
        <end position="136"/>
    </location>
    <ligand>
        <name>(6S)-NADPHX</name>
        <dbReference type="ChEBI" id="CHEBI:64076"/>
    </ligand>
</feature>
<feature type="binding site" evidence="17">
    <location>
        <position position="442"/>
    </location>
    <ligand>
        <name>AMP</name>
        <dbReference type="ChEBI" id="CHEBI:456215"/>
    </ligand>
</feature>
<evidence type="ECO:0000256" key="12">
    <source>
        <dbReference type="ARBA" id="ARBA00023239"/>
    </source>
</evidence>
<comment type="similarity">
    <text evidence="18">Belongs to the NnrE/AIBP family.</text>
</comment>
<evidence type="ECO:0000256" key="18">
    <source>
        <dbReference type="HAMAP-Rule" id="MF_01966"/>
    </source>
</evidence>
<evidence type="ECO:0000256" key="1">
    <source>
        <dbReference type="ARBA" id="ARBA00000013"/>
    </source>
</evidence>
<feature type="domain" description="YjeF C-terminal" evidence="20">
    <location>
        <begin position="221"/>
        <end position="503"/>
    </location>
</feature>
<comment type="similarity">
    <text evidence="3 19">In the N-terminal section; belongs to the NnrE/AIBP family.</text>
</comment>
<keyword evidence="13" id="KW-0511">Multifunctional enzyme</keyword>
<dbReference type="HAMAP" id="MF_01966">
    <property type="entry name" value="NADHX_epimerase"/>
    <property type="match status" value="1"/>
</dbReference>
<dbReference type="Gene3D" id="3.40.50.10260">
    <property type="entry name" value="YjeF N-terminal domain"/>
    <property type="match status" value="1"/>
</dbReference>
<dbReference type="GO" id="GO:0046496">
    <property type="term" value="P:nicotinamide nucleotide metabolic process"/>
    <property type="evidence" value="ECO:0007669"/>
    <property type="project" value="UniProtKB-UniRule"/>
</dbReference>